<dbReference type="PANTHER" id="PTHR10438:SF468">
    <property type="entry name" value="THIOREDOXIN-1-RELATED"/>
    <property type="match status" value="1"/>
</dbReference>
<evidence type="ECO:0000256" key="2">
    <source>
        <dbReference type="ARBA" id="ARBA00038353"/>
    </source>
</evidence>
<evidence type="ECO:0000313" key="4">
    <source>
        <dbReference type="EMBL" id="QIN94129.1"/>
    </source>
</evidence>
<feature type="domain" description="Thioredoxin" evidence="3">
    <location>
        <begin position="1"/>
        <end position="107"/>
    </location>
</feature>
<dbReference type="InterPro" id="IPR036249">
    <property type="entry name" value="Thioredoxin-like_sf"/>
</dbReference>
<dbReference type="Proteomes" id="UP000501266">
    <property type="component" value="Segment"/>
</dbReference>
<reference evidence="4 5" key="1">
    <citation type="submission" date="2020-02" db="EMBL/GenBank/DDBJ databases">
        <authorList>
            <person name="Bullock J.N."/>
            <person name="Barnes M.L."/>
            <person name="Kankolongo K.M."/>
            <person name="Dejene B.A."/>
            <person name="Lindsay P.E."/>
            <person name="Bhuiyan S."/>
            <person name="Nayek S."/>
            <person name="Hughes L.E."/>
            <person name="Garlena R.A."/>
            <person name="Russell D.A."/>
            <person name="Pope W.H."/>
            <person name="Jacobs-Sera D."/>
            <person name="Hatfull G.F."/>
        </authorList>
    </citation>
    <scope>NUCLEOTIDE SEQUENCE [LARGE SCALE GENOMIC DNA]</scope>
</reference>
<sequence>MASDAVVEVTTLDALHEILNKYSRVVVDFHAPAWCVPCRRLAPHIDVAAKKNENVRFVKVDVDRADQSIRDTFPIMSVPTVLYFEDGNQTKEIVGRTAIQILQELDS</sequence>
<organism evidence="4 5">
    <name type="scientific">Streptomyces phage Wakanda</name>
    <dbReference type="NCBI Taxonomy" id="2713267"/>
    <lineage>
        <taxon>Viruses</taxon>
        <taxon>Duplodnaviria</taxon>
        <taxon>Heunggongvirae</taxon>
        <taxon>Uroviricota</taxon>
        <taxon>Caudoviricetes</taxon>
        <taxon>Stanwilliamsviridae</taxon>
        <taxon>Loccivirinae</taxon>
        <taxon>Wakandavirus</taxon>
        <taxon>Wakandavirus wakanda</taxon>
    </lineage>
</organism>
<evidence type="ECO:0000259" key="3">
    <source>
        <dbReference type="PROSITE" id="PS51352"/>
    </source>
</evidence>
<dbReference type="PROSITE" id="PS51352">
    <property type="entry name" value="THIOREDOXIN_2"/>
    <property type="match status" value="1"/>
</dbReference>
<dbReference type="RefSeq" id="YP_010652220.1">
    <property type="nucleotide sequence ID" value="NC_070785.1"/>
</dbReference>
<dbReference type="PANTHER" id="PTHR10438">
    <property type="entry name" value="THIOREDOXIN"/>
    <property type="match status" value="1"/>
</dbReference>
<dbReference type="Gene3D" id="3.40.30.10">
    <property type="entry name" value="Glutaredoxin"/>
    <property type="match status" value="1"/>
</dbReference>
<comment type="similarity">
    <text evidence="2">Belongs to the thioredoxin family. Plant H-type subfamily.</text>
</comment>
<proteinExistence type="inferred from homology"/>
<dbReference type="GO" id="GO:0015035">
    <property type="term" value="F:protein-disulfide reductase activity"/>
    <property type="evidence" value="ECO:0007669"/>
    <property type="project" value="InterPro"/>
</dbReference>
<dbReference type="EMBL" id="MT024865">
    <property type="protein sequence ID" value="QIN94129.1"/>
    <property type="molecule type" value="Genomic_DNA"/>
</dbReference>
<protein>
    <submittedName>
        <fullName evidence="4">Thioredoxin</fullName>
    </submittedName>
</protein>
<gene>
    <name evidence="4" type="primary">167</name>
    <name evidence="4" type="ORF">SEA_WAKANDA_167</name>
</gene>
<dbReference type="SUPFAM" id="SSF52833">
    <property type="entry name" value="Thioredoxin-like"/>
    <property type="match status" value="1"/>
</dbReference>
<dbReference type="InterPro" id="IPR005746">
    <property type="entry name" value="Thioredoxin"/>
</dbReference>
<evidence type="ECO:0000256" key="1">
    <source>
        <dbReference type="ARBA" id="ARBA00023157"/>
    </source>
</evidence>
<dbReference type="KEGG" id="vg:77928003"/>
<dbReference type="InterPro" id="IPR050620">
    <property type="entry name" value="Thioredoxin_H-type-like"/>
</dbReference>
<dbReference type="GeneID" id="77928003"/>
<keyword evidence="1" id="KW-1015">Disulfide bond</keyword>
<name>A0A6G8R1Q6_9CAUD</name>
<accession>A0A6G8R1Q6</accession>
<dbReference type="CDD" id="cd02947">
    <property type="entry name" value="TRX_family"/>
    <property type="match status" value="1"/>
</dbReference>
<evidence type="ECO:0000313" key="5">
    <source>
        <dbReference type="Proteomes" id="UP000501266"/>
    </source>
</evidence>
<dbReference type="PIRSF" id="PIRSF000077">
    <property type="entry name" value="Thioredoxin"/>
    <property type="match status" value="1"/>
</dbReference>
<dbReference type="InterPro" id="IPR013766">
    <property type="entry name" value="Thioredoxin_domain"/>
</dbReference>
<keyword evidence="5" id="KW-1185">Reference proteome</keyword>
<dbReference type="Pfam" id="PF00085">
    <property type="entry name" value="Thioredoxin"/>
    <property type="match status" value="1"/>
</dbReference>